<keyword evidence="2" id="KW-0808">Transferase</keyword>
<name>A0A6A7ADS4_9PLEO</name>
<accession>A0A6A7ADS4</accession>
<gene>
    <name evidence="2" type="ORF">CC86DRAFT_434636</name>
</gene>
<dbReference type="Gene3D" id="3.40.50.150">
    <property type="entry name" value="Vaccinia Virus protein VP39"/>
    <property type="match status" value="1"/>
</dbReference>
<dbReference type="GO" id="GO:0032259">
    <property type="term" value="P:methylation"/>
    <property type="evidence" value="ECO:0007669"/>
    <property type="project" value="UniProtKB-KW"/>
</dbReference>
<dbReference type="SUPFAM" id="SSF53335">
    <property type="entry name" value="S-adenosyl-L-methionine-dependent methyltransferases"/>
    <property type="match status" value="1"/>
</dbReference>
<evidence type="ECO:0000313" key="2">
    <source>
        <dbReference type="EMBL" id="KAF2830745.1"/>
    </source>
</evidence>
<dbReference type="AlphaFoldDB" id="A0A6A7ADS4"/>
<keyword evidence="3" id="KW-1185">Reference proteome</keyword>
<dbReference type="CDD" id="cd02440">
    <property type="entry name" value="AdoMet_MTases"/>
    <property type="match status" value="1"/>
</dbReference>
<dbReference type="InterPro" id="IPR036388">
    <property type="entry name" value="WH-like_DNA-bd_sf"/>
</dbReference>
<organism evidence="2 3">
    <name type="scientific">Ophiobolus disseminans</name>
    <dbReference type="NCBI Taxonomy" id="1469910"/>
    <lineage>
        <taxon>Eukaryota</taxon>
        <taxon>Fungi</taxon>
        <taxon>Dikarya</taxon>
        <taxon>Ascomycota</taxon>
        <taxon>Pezizomycotina</taxon>
        <taxon>Dothideomycetes</taxon>
        <taxon>Pleosporomycetidae</taxon>
        <taxon>Pleosporales</taxon>
        <taxon>Pleosporineae</taxon>
        <taxon>Phaeosphaeriaceae</taxon>
        <taxon>Ophiobolus</taxon>
    </lineage>
</organism>
<dbReference type="Gene3D" id="1.10.10.10">
    <property type="entry name" value="Winged helix-like DNA-binding domain superfamily/Winged helix DNA-binding domain"/>
    <property type="match status" value="1"/>
</dbReference>
<evidence type="ECO:0000259" key="1">
    <source>
        <dbReference type="Pfam" id="PF13847"/>
    </source>
</evidence>
<evidence type="ECO:0000313" key="3">
    <source>
        <dbReference type="Proteomes" id="UP000799424"/>
    </source>
</evidence>
<reference evidence="2" key="1">
    <citation type="journal article" date="2020" name="Stud. Mycol.">
        <title>101 Dothideomycetes genomes: a test case for predicting lifestyles and emergence of pathogens.</title>
        <authorList>
            <person name="Haridas S."/>
            <person name="Albert R."/>
            <person name="Binder M."/>
            <person name="Bloem J."/>
            <person name="Labutti K."/>
            <person name="Salamov A."/>
            <person name="Andreopoulos B."/>
            <person name="Baker S."/>
            <person name="Barry K."/>
            <person name="Bills G."/>
            <person name="Bluhm B."/>
            <person name="Cannon C."/>
            <person name="Castanera R."/>
            <person name="Culley D."/>
            <person name="Daum C."/>
            <person name="Ezra D."/>
            <person name="Gonzalez J."/>
            <person name="Henrissat B."/>
            <person name="Kuo A."/>
            <person name="Liang C."/>
            <person name="Lipzen A."/>
            <person name="Lutzoni F."/>
            <person name="Magnuson J."/>
            <person name="Mondo S."/>
            <person name="Nolan M."/>
            <person name="Ohm R."/>
            <person name="Pangilinan J."/>
            <person name="Park H.-J."/>
            <person name="Ramirez L."/>
            <person name="Alfaro M."/>
            <person name="Sun H."/>
            <person name="Tritt A."/>
            <person name="Yoshinaga Y."/>
            <person name="Zwiers L.-H."/>
            <person name="Turgeon B."/>
            <person name="Goodwin S."/>
            <person name="Spatafora J."/>
            <person name="Crous P."/>
            <person name="Grigoriev I."/>
        </authorList>
    </citation>
    <scope>NUCLEOTIDE SEQUENCE</scope>
    <source>
        <strain evidence="2">CBS 113818</strain>
    </source>
</reference>
<dbReference type="InterPro" id="IPR029063">
    <property type="entry name" value="SAM-dependent_MTases_sf"/>
</dbReference>
<keyword evidence="2" id="KW-0489">Methyltransferase</keyword>
<sequence length="349" mass="39060">MISEIADPREAVATIFNAAVAASAIGSAWELGLLDEVQSKKEVDLEEFCLRNDLDLPSMQMLVTALEITDILVRESGERSAVIPGRLLEETIITKSLFHWLMIGSAGLFSRIPHVIRNANRAGTFFTRDPIAISEACKDINEQHFEKFFWQAMSGLDQQVSCVVDLGSGSGERLVQILEKHPAATGIGIDISLEAVQQAEFDTSNRGFGERLSFVEGDARDMHYQDEFASVSLITSFMFGHDLWRRDSSDPRKNCIASLRKIREAFPNAQRFLLGDTTRVLNCPESEFGVTGKSVPAFPLAFELGHDLMGECRIPTMEEWIDVFPDAGWRLRKRHLVQSSYLSVIFELE</sequence>
<dbReference type="GO" id="GO:0008168">
    <property type="term" value="F:methyltransferase activity"/>
    <property type="evidence" value="ECO:0007669"/>
    <property type="project" value="UniProtKB-KW"/>
</dbReference>
<proteinExistence type="predicted"/>
<dbReference type="InterPro" id="IPR025714">
    <property type="entry name" value="Methyltranfer_dom"/>
</dbReference>
<dbReference type="Pfam" id="PF13847">
    <property type="entry name" value="Methyltransf_31"/>
    <property type="match status" value="1"/>
</dbReference>
<protein>
    <submittedName>
        <fullName evidence="2">S-adenosyl-L-methionine-dependent methyltransferase</fullName>
    </submittedName>
</protein>
<dbReference type="EMBL" id="MU006219">
    <property type="protein sequence ID" value="KAF2830745.1"/>
    <property type="molecule type" value="Genomic_DNA"/>
</dbReference>
<feature type="domain" description="Methyltransferase" evidence="1">
    <location>
        <begin position="163"/>
        <end position="237"/>
    </location>
</feature>
<dbReference type="Proteomes" id="UP000799424">
    <property type="component" value="Unassembled WGS sequence"/>
</dbReference>
<dbReference type="OrthoDB" id="269872at2759"/>